<dbReference type="PROSITE" id="PS51864">
    <property type="entry name" value="ASTACIN"/>
    <property type="match status" value="1"/>
</dbReference>
<protein>
    <recommendedName>
        <fullName evidence="12">Zinc metalloproteinase</fullName>
    </recommendedName>
</protein>
<evidence type="ECO:0000256" key="15">
    <source>
        <dbReference type="RuleBase" id="RU361183"/>
    </source>
</evidence>
<accession>A0A0B1S7X6</accession>
<dbReference type="InterPro" id="IPR017050">
    <property type="entry name" value="Metallopeptidase_nem"/>
</dbReference>
<dbReference type="GO" id="GO:0005576">
    <property type="term" value="C:extracellular region"/>
    <property type="evidence" value="ECO:0007669"/>
    <property type="project" value="UniProtKB-SubCell"/>
</dbReference>
<dbReference type="InterPro" id="IPR034035">
    <property type="entry name" value="Astacin-like_dom"/>
</dbReference>
<dbReference type="SUPFAM" id="SSF49854">
    <property type="entry name" value="Spermadhesin, CUB domain"/>
    <property type="match status" value="1"/>
</dbReference>
<name>A0A0B1S7X6_OESDE</name>
<dbReference type="PANTHER" id="PTHR10127:SF793">
    <property type="entry name" value="ZINC METALLOPROTEINASE NAS-31"/>
    <property type="match status" value="1"/>
</dbReference>
<evidence type="ECO:0000256" key="14">
    <source>
        <dbReference type="PROSITE-ProRule" id="PRU01211"/>
    </source>
</evidence>
<keyword evidence="8 14" id="KW-0862">Zinc</keyword>
<keyword evidence="7 14" id="KW-0378">Hydrolase</keyword>
<keyword evidence="4 14" id="KW-0645">Protease</keyword>
<dbReference type="EMBL" id="KN605620">
    <property type="protein sequence ID" value="KHJ79325.1"/>
    <property type="molecule type" value="Genomic_DNA"/>
</dbReference>
<dbReference type="GO" id="GO:0008270">
    <property type="term" value="F:zinc ion binding"/>
    <property type="evidence" value="ECO:0007669"/>
    <property type="project" value="UniProtKB-UniRule"/>
</dbReference>
<evidence type="ECO:0000259" key="16">
    <source>
        <dbReference type="PROSITE" id="PS01180"/>
    </source>
</evidence>
<reference evidence="18 19" key="1">
    <citation type="submission" date="2014-03" db="EMBL/GenBank/DDBJ databases">
        <title>Draft genome of the hookworm Oesophagostomum dentatum.</title>
        <authorList>
            <person name="Mitreva M."/>
        </authorList>
    </citation>
    <scope>NUCLEOTIDE SEQUENCE [LARGE SCALE GENOMIC DNA]</scope>
    <source>
        <strain evidence="18 19">OD-Hann</strain>
    </source>
</reference>
<evidence type="ECO:0000313" key="18">
    <source>
        <dbReference type="EMBL" id="KHJ79325.1"/>
    </source>
</evidence>
<feature type="binding site" evidence="14">
    <location>
        <position position="191"/>
    </location>
    <ligand>
        <name>Zn(2+)</name>
        <dbReference type="ChEBI" id="CHEBI:29105"/>
        <note>catalytic</note>
    </ligand>
</feature>
<feature type="binding site" evidence="14">
    <location>
        <position position="201"/>
    </location>
    <ligand>
        <name>Zn(2+)</name>
        <dbReference type="ChEBI" id="CHEBI:29105"/>
        <note>catalytic</note>
    </ligand>
</feature>
<dbReference type="SMART" id="SM00235">
    <property type="entry name" value="ZnMc"/>
    <property type="match status" value="1"/>
</dbReference>
<keyword evidence="9 14" id="KW-0482">Metalloprotease</keyword>
<dbReference type="Proteomes" id="UP000053660">
    <property type="component" value="Unassembled WGS sequence"/>
</dbReference>
<feature type="domain" description="CUB" evidence="16">
    <location>
        <begin position="337"/>
        <end position="455"/>
    </location>
</feature>
<dbReference type="SUPFAM" id="SSF55486">
    <property type="entry name" value="Metalloproteases ('zincins'), catalytic domain"/>
    <property type="match status" value="1"/>
</dbReference>
<feature type="domain" description="Peptidase M12A" evidence="17">
    <location>
        <begin position="101"/>
        <end position="294"/>
    </location>
</feature>
<organism evidence="18 19">
    <name type="scientific">Oesophagostomum dentatum</name>
    <name type="common">Nodular worm</name>
    <dbReference type="NCBI Taxonomy" id="61180"/>
    <lineage>
        <taxon>Eukaryota</taxon>
        <taxon>Metazoa</taxon>
        <taxon>Ecdysozoa</taxon>
        <taxon>Nematoda</taxon>
        <taxon>Chromadorea</taxon>
        <taxon>Rhabditida</taxon>
        <taxon>Rhabditina</taxon>
        <taxon>Rhabditomorpha</taxon>
        <taxon>Strongyloidea</taxon>
        <taxon>Strongylidae</taxon>
        <taxon>Oesophagostomum</taxon>
    </lineage>
</organism>
<evidence type="ECO:0000256" key="4">
    <source>
        <dbReference type="ARBA" id="ARBA00022670"/>
    </source>
</evidence>
<keyword evidence="10" id="KW-1015">Disulfide bond</keyword>
<feature type="binding site" evidence="14">
    <location>
        <position position="195"/>
    </location>
    <ligand>
        <name>Zn(2+)</name>
        <dbReference type="ChEBI" id="CHEBI:29105"/>
        <note>catalytic</note>
    </ligand>
</feature>
<evidence type="ECO:0000256" key="10">
    <source>
        <dbReference type="ARBA" id="ARBA00023157"/>
    </source>
</evidence>
<evidence type="ECO:0000256" key="6">
    <source>
        <dbReference type="ARBA" id="ARBA00022729"/>
    </source>
</evidence>
<dbReference type="GO" id="GO:0004222">
    <property type="term" value="F:metalloendopeptidase activity"/>
    <property type="evidence" value="ECO:0007669"/>
    <property type="project" value="UniProtKB-UniRule"/>
</dbReference>
<dbReference type="PRINTS" id="PR00480">
    <property type="entry name" value="ASTACIN"/>
</dbReference>
<keyword evidence="5 14" id="KW-0479">Metal-binding</keyword>
<dbReference type="PANTHER" id="PTHR10127">
    <property type="entry name" value="DISCOIDIN, CUB, EGF, LAMININ , AND ZINC METALLOPROTEASE DOMAIN CONTAINING"/>
    <property type="match status" value="1"/>
</dbReference>
<comment type="cofactor">
    <cofactor evidence="14 15">
        <name>Zn(2+)</name>
        <dbReference type="ChEBI" id="CHEBI:29105"/>
    </cofactor>
    <text evidence="14 15">Binds 1 zinc ion per subunit.</text>
</comment>
<dbReference type="InterPro" id="IPR006026">
    <property type="entry name" value="Peptidase_Metallo"/>
</dbReference>
<dbReference type="InterPro" id="IPR035914">
    <property type="entry name" value="Sperma_CUB_dom_sf"/>
</dbReference>
<dbReference type="GO" id="GO:0018996">
    <property type="term" value="P:molting cycle, collagen and cuticulin-based cuticle"/>
    <property type="evidence" value="ECO:0007669"/>
    <property type="project" value="InterPro"/>
</dbReference>
<dbReference type="CDD" id="cd04280">
    <property type="entry name" value="ZnMc_astacin_like"/>
    <property type="match status" value="1"/>
</dbReference>
<evidence type="ECO:0000256" key="1">
    <source>
        <dbReference type="ARBA" id="ARBA00004613"/>
    </source>
</evidence>
<dbReference type="InterPro" id="IPR001506">
    <property type="entry name" value="Peptidase_M12A"/>
</dbReference>
<dbReference type="PIRSF" id="PIRSF036365">
    <property type="entry name" value="Astacin_nematoda"/>
    <property type="match status" value="1"/>
</dbReference>
<evidence type="ECO:0000259" key="17">
    <source>
        <dbReference type="PROSITE" id="PS51864"/>
    </source>
</evidence>
<comment type="subcellular location">
    <subcellularLocation>
        <location evidence="1 12">Secreted</location>
    </subcellularLocation>
</comment>
<keyword evidence="6" id="KW-0732">Signal</keyword>
<evidence type="ECO:0000256" key="11">
    <source>
        <dbReference type="ARBA" id="ARBA00023180"/>
    </source>
</evidence>
<dbReference type="Pfam" id="PF01400">
    <property type="entry name" value="Astacin"/>
    <property type="match status" value="1"/>
</dbReference>
<proteinExistence type="predicted"/>
<evidence type="ECO:0000256" key="13">
    <source>
        <dbReference type="PROSITE-ProRule" id="PRU00059"/>
    </source>
</evidence>
<evidence type="ECO:0000256" key="3">
    <source>
        <dbReference type="ARBA" id="ARBA00022536"/>
    </source>
</evidence>
<feature type="active site" evidence="14">
    <location>
        <position position="192"/>
    </location>
</feature>
<evidence type="ECO:0000256" key="2">
    <source>
        <dbReference type="ARBA" id="ARBA00022525"/>
    </source>
</evidence>
<dbReference type="InterPro" id="IPR024079">
    <property type="entry name" value="MetalloPept_cat_dom_sf"/>
</dbReference>
<evidence type="ECO:0000256" key="7">
    <source>
        <dbReference type="ARBA" id="ARBA00022801"/>
    </source>
</evidence>
<evidence type="ECO:0000256" key="9">
    <source>
        <dbReference type="ARBA" id="ARBA00023049"/>
    </source>
</evidence>
<gene>
    <name evidence="18" type="ORF">OESDEN_21030</name>
</gene>
<evidence type="ECO:0000313" key="19">
    <source>
        <dbReference type="Proteomes" id="UP000053660"/>
    </source>
</evidence>
<evidence type="ECO:0000256" key="8">
    <source>
        <dbReference type="ARBA" id="ARBA00022833"/>
    </source>
</evidence>
<dbReference type="PROSITE" id="PS01180">
    <property type="entry name" value="CUB"/>
    <property type="match status" value="1"/>
</dbReference>
<keyword evidence="11" id="KW-0325">Glycoprotein</keyword>
<dbReference type="GO" id="GO:0006508">
    <property type="term" value="P:proteolysis"/>
    <property type="evidence" value="ECO:0007669"/>
    <property type="project" value="UniProtKB-KW"/>
</dbReference>
<keyword evidence="19" id="KW-1185">Reference proteome</keyword>
<dbReference type="InterPro" id="IPR000859">
    <property type="entry name" value="CUB_dom"/>
</dbReference>
<evidence type="ECO:0000256" key="12">
    <source>
        <dbReference type="PIRNR" id="PIRNR036365"/>
    </source>
</evidence>
<comment type="caution">
    <text evidence="13">Lacks conserved residue(s) required for the propagation of feature annotation.</text>
</comment>
<dbReference type="OrthoDB" id="5829157at2759"/>
<evidence type="ECO:0000256" key="5">
    <source>
        <dbReference type="ARBA" id="ARBA00022723"/>
    </source>
</evidence>
<keyword evidence="3" id="KW-0245">EGF-like domain</keyword>
<dbReference type="MEROPS" id="M12.310"/>
<keyword evidence="2 12" id="KW-0964">Secreted</keyword>
<dbReference type="AlphaFoldDB" id="A0A0B1S7X6"/>
<dbReference type="Gene3D" id="3.40.390.10">
    <property type="entry name" value="Collagenase (Catalytic Domain)"/>
    <property type="match status" value="1"/>
</dbReference>
<sequence length="455" mass="51352">MFKTLNKHRLLAIREKIHAMKSQIVEKITLSPEQQDLLDEKLKDVIPIHKDHVNPAGDSINEVNAKSEISELLYQGDIVLTDDQAEDVVEEIEGKSRGKRQAFRDRNYPNKLWSKGVVFSFGNASSKVQSVFKKGANEWQKDTCINFYEGNAPERIEVIIEDGCWSYVGNLHKKQPLSLGQGCETIGTAAHEIGHALGMFHTHSRHDRDKFIMLNTKNIKPDWLDQFNKETPDRNENYEITYDYGSIMHYGASSATANGQPSMVPYDTKYTQTLGSPFVSFYELLMMNLHYNCLEKCQTEYMSRRCNLGFPHPRDCSKCICPSGYGGALCNERPAGCGKVLKASSNYEKLEDVVGDRSAGTGEREDFVKCNYWIVAPQGKKVEVKMVSFPGGVAIDGCPYAGVEIKTHKDQRLTGYRFCSPDDAGLTLVSTSNVVPVITYNRIYETKTVLQYRYV</sequence>